<dbReference type="EMBL" id="LR882968">
    <property type="protein sequence ID" value="CAD5988613.1"/>
    <property type="molecule type" value="Genomic_DNA"/>
</dbReference>
<evidence type="ECO:0008006" key="3">
    <source>
        <dbReference type="Google" id="ProtNLM"/>
    </source>
</evidence>
<reference evidence="1" key="1">
    <citation type="submission" date="2020-09" db="EMBL/GenBank/DDBJ databases">
        <authorList>
            <person name="Blom J."/>
        </authorList>
    </citation>
    <scope>NUCLEOTIDE SEQUENCE</scope>
    <source>
        <strain evidence="1">No.713</strain>
        <plasmid evidence="1">p1</plasmid>
    </source>
</reference>
<dbReference type="RefSeq" id="WP_254175297.1">
    <property type="nucleotide sequence ID" value="NZ_LR882968.1"/>
</dbReference>
<dbReference type="KEGG" id="ppsu:NO713_05749"/>
<keyword evidence="1" id="KW-0614">Plasmid</keyword>
<geneLocation type="plasmid" evidence="1 2">
    <name>p1</name>
</geneLocation>
<dbReference type="AlphaFoldDB" id="A0A9W4DB61"/>
<protein>
    <recommendedName>
        <fullName evidence="3">Mobilization protein</fullName>
    </recommendedName>
</protein>
<gene>
    <name evidence="1" type="ORF">NO713_05749</name>
</gene>
<dbReference type="Proteomes" id="UP001153719">
    <property type="component" value="Plasmid p1"/>
</dbReference>
<evidence type="ECO:0000313" key="1">
    <source>
        <dbReference type="EMBL" id="CAD5988613.1"/>
    </source>
</evidence>
<proteinExistence type="predicted"/>
<evidence type="ECO:0000313" key="2">
    <source>
        <dbReference type="Proteomes" id="UP001153719"/>
    </source>
</evidence>
<name>A0A9W4DB61_9CYAN</name>
<organism evidence="1 2">
    <name type="scientific">Planktothrix pseudagardhii</name>
    <dbReference type="NCBI Taxonomy" id="132604"/>
    <lineage>
        <taxon>Bacteria</taxon>
        <taxon>Bacillati</taxon>
        <taxon>Cyanobacteriota</taxon>
        <taxon>Cyanophyceae</taxon>
        <taxon>Oscillatoriophycideae</taxon>
        <taxon>Oscillatoriales</taxon>
        <taxon>Microcoleaceae</taxon>
        <taxon>Planktothrix</taxon>
    </lineage>
</organism>
<dbReference type="InterPro" id="IPR053842">
    <property type="entry name" value="NikA-like"/>
</dbReference>
<keyword evidence="2" id="KW-1185">Reference proteome</keyword>
<accession>A0A9W4DB61</accession>
<sequence>MNKSKTPNPNHNQPKLKQINVRVSEAELLLLQQYSTECQLSISEYLRRCSLKRNLPRPPTHSSQTTLSILVSKLVEELSALNTIARSTNHRDISERAVTIAQLLSEIYKVSL</sequence>
<dbReference type="Pfam" id="PF21983">
    <property type="entry name" value="NikA-like"/>
    <property type="match status" value="1"/>
</dbReference>